<evidence type="ECO:0000313" key="6">
    <source>
        <dbReference type="EMBL" id="CCG40674.1"/>
    </source>
</evidence>
<dbReference type="GO" id="GO:0046872">
    <property type="term" value="F:metal ion binding"/>
    <property type="evidence" value="ECO:0007669"/>
    <property type="project" value="UniProtKB-KW"/>
</dbReference>
<feature type="compositionally biased region" description="Basic and acidic residues" evidence="5">
    <location>
        <begin position="19"/>
        <end position="35"/>
    </location>
</feature>
<keyword evidence="4" id="KW-0460">Magnesium</keyword>
<dbReference type="GO" id="GO:0004805">
    <property type="term" value="F:trehalose-phosphatase activity"/>
    <property type="evidence" value="ECO:0007669"/>
    <property type="project" value="UniProtKB-EC"/>
</dbReference>
<name>H8FQN6_MAGML</name>
<dbReference type="Gene3D" id="3.30.70.1020">
    <property type="entry name" value="Trehalose-6-phosphate phosphatase related protein, domain 2"/>
    <property type="match status" value="1"/>
</dbReference>
<comment type="function">
    <text evidence="4">Removes the phosphate from trehalose 6-phosphate to produce free trehalose.</text>
</comment>
<comment type="caution">
    <text evidence="6">The sequence shown here is derived from an EMBL/GenBank/DDBJ whole genome shotgun (WGS) entry which is preliminary data.</text>
</comment>
<dbReference type="Pfam" id="PF02358">
    <property type="entry name" value="Trehalose_PPase"/>
    <property type="match status" value="1"/>
</dbReference>
<reference evidence="6 7" key="1">
    <citation type="journal article" date="2012" name="J. Bacteriol.">
        <title>Draft Genome Sequence of the Purple Photosynthetic Bacterium Phaeospirillum molischianum DSM120, a Particularly Versatile Bacterium.</title>
        <authorList>
            <person name="Duquesne K."/>
            <person name="Prima V."/>
            <person name="Ji B."/>
            <person name="Rouy Z."/>
            <person name="Medigue C."/>
            <person name="Talla E."/>
            <person name="Sturgis J.N."/>
        </authorList>
    </citation>
    <scope>NUCLEOTIDE SEQUENCE [LARGE SCALE GENOMIC DNA]</scope>
    <source>
        <strain evidence="7">DSM120</strain>
    </source>
</reference>
<dbReference type="UniPathway" id="UPA00299"/>
<comment type="cofactor">
    <cofactor evidence="4">
        <name>Mg(2+)</name>
        <dbReference type="ChEBI" id="CHEBI:18420"/>
    </cofactor>
</comment>
<evidence type="ECO:0000256" key="5">
    <source>
        <dbReference type="SAM" id="MobiDB-lite"/>
    </source>
</evidence>
<dbReference type="AlphaFoldDB" id="H8FQN6"/>
<dbReference type="EMBL" id="CAHP01000014">
    <property type="protein sequence ID" value="CCG40674.1"/>
    <property type="molecule type" value="Genomic_DNA"/>
</dbReference>
<accession>H8FQN6</accession>
<dbReference type="GO" id="GO:0005992">
    <property type="term" value="P:trehalose biosynthetic process"/>
    <property type="evidence" value="ECO:0007669"/>
    <property type="project" value="UniProtKB-UniPathway"/>
</dbReference>
<proteinExistence type="inferred from homology"/>
<dbReference type="Gene3D" id="3.40.50.1000">
    <property type="entry name" value="HAD superfamily/HAD-like"/>
    <property type="match status" value="1"/>
</dbReference>
<dbReference type="InterPro" id="IPR036412">
    <property type="entry name" value="HAD-like_sf"/>
</dbReference>
<organism evidence="6 7">
    <name type="scientific">Magnetospirillum molischianum DSM 120</name>
    <dbReference type="NCBI Taxonomy" id="1150626"/>
    <lineage>
        <taxon>Bacteria</taxon>
        <taxon>Pseudomonadati</taxon>
        <taxon>Pseudomonadota</taxon>
        <taxon>Alphaproteobacteria</taxon>
        <taxon>Rhodospirillales</taxon>
        <taxon>Rhodospirillaceae</taxon>
        <taxon>Magnetospirillum</taxon>
    </lineage>
</organism>
<evidence type="ECO:0000256" key="4">
    <source>
        <dbReference type="RuleBase" id="RU361117"/>
    </source>
</evidence>
<comment type="pathway">
    <text evidence="1 4">Glycan biosynthesis; trehalose biosynthesis.</text>
</comment>
<dbReference type="PANTHER" id="PTHR43768">
    <property type="entry name" value="TREHALOSE 6-PHOSPHATE PHOSPHATASE"/>
    <property type="match status" value="1"/>
</dbReference>
<comment type="similarity">
    <text evidence="2 4">Belongs to the trehalose phosphatase family.</text>
</comment>
<dbReference type="InterPro" id="IPR023214">
    <property type="entry name" value="HAD_sf"/>
</dbReference>
<dbReference type="CDD" id="cd01627">
    <property type="entry name" value="HAD_TPP"/>
    <property type="match status" value="1"/>
</dbReference>
<keyword evidence="7" id="KW-1185">Reference proteome</keyword>
<dbReference type="STRING" id="1150626.PHAMO_210185"/>
<comment type="catalytic activity">
    <reaction evidence="4">
        <text>alpha,alpha-trehalose 6-phosphate + H2O = alpha,alpha-trehalose + phosphate</text>
        <dbReference type="Rhea" id="RHEA:23420"/>
        <dbReference type="ChEBI" id="CHEBI:15377"/>
        <dbReference type="ChEBI" id="CHEBI:16551"/>
        <dbReference type="ChEBI" id="CHEBI:43474"/>
        <dbReference type="ChEBI" id="CHEBI:58429"/>
        <dbReference type="EC" id="3.1.3.12"/>
    </reaction>
</comment>
<evidence type="ECO:0000256" key="1">
    <source>
        <dbReference type="ARBA" id="ARBA00005199"/>
    </source>
</evidence>
<keyword evidence="4" id="KW-0479">Metal-binding</keyword>
<dbReference type="InterPro" id="IPR006379">
    <property type="entry name" value="HAD-SF_hydro_IIB"/>
</dbReference>
<dbReference type="InterPro" id="IPR044651">
    <property type="entry name" value="OTSB-like"/>
</dbReference>
<dbReference type="InterPro" id="IPR003337">
    <property type="entry name" value="Trehalose_PPase"/>
</dbReference>
<evidence type="ECO:0000256" key="3">
    <source>
        <dbReference type="ARBA" id="ARBA00022801"/>
    </source>
</evidence>
<dbReference type="Proteomes" id="UP000004169">
    <property type="component" value="Unassembled WGS sequence"/>
</dbReference>
<dbReference type="EC" id="3.1.3.12" evidence="4"/>
<dbReference type="SUPFAM" id="SSF56784">
    <property type="entry name" value="HAD-like"/>
    <property type="match status" value="1"/>
</dbReference>
<dbReference type="PANTHER" id="PTHR43768:SF3">
    <property type="entry name" value="TREHALOSE 6-PHOSPHATE PHOSPHATASE"/>
    <property type="match status" value="1"/>
</dbReference>
<gene>
    <name evidence="6" type="primary">otsB</name>
    <name evidence="6" type="ORF">PHAMO_210185</name>
</gene>
<dbReference type="NCBIfam" id="TIGR00685">
    <property type="entry name" value="T6PP"/>
    <property type="match status" value="1"/>
</dbReference>
<feature type="region of interest" description="Disordered" evidence="5">
    <location>
        <begin position="1"/>
        <end position="35"/>
    </location>
</feature>
<sequence length="290" mass="31583">MGGTNADGRGPDAQTPPYRTEDRSGIAGENRRHESRGETMDFDVIDARPRLLDWAAWALFLDIDGTLLDLAPAPDDVVVPADLPQRLESLSRRLSGAVALISGRSLENVDRLFPGGRDVAGTHGVEWRRSGKVDIVGAPWPDELTEWIREEARHLTGLLLERKPCSLALHFAANPKIEAEVHSLAMTAAALSPIALKLVRGKNVYELVPAGTDKGKAIERFLSVPPYAGRIPVFIGDDLTDEDGFKTINRLGGLSAHVGSRATAARYRLNSPEEVRHWLARLDSLIGDAP</sequence>
<evidence type="ECO:0000313" key="7">
    <source>
        <dbReference type="Proteomes" id="UP000004169"/>
    </source>
</evidence>
<evidence type="ECO:0000256" key="2">
    <source>
        <dbReference type="ARBA" id="ARBA00008770"/>
    </source>
</evidence>
<keyword evidence="3 4" id="KW-0378">Hydrolase</keyword>
<dbReference type="eggNOG" id="COG1877">
    <property type="taxonomic scope" value="Bacteria"/>
</dbReference>
<dbReference type="NCBIfam" id="TIGR01484">
    <property type="entry name" value="HAD-SF-IIB"/>
    <property type="match status" value="1"/>
</dbReference>
<protein>
    <recommendedName>
        <fullName evidence="4">Trehalose 6-phosphate phosphatase</fullName>
        <ecNumber evidence="4">3.1.3.12</ecNumber>
    </recommendedName>
</protein>